<dbReference type="GO" id="GO:0042254">
    <property type="term" value="P:ribosome biogenesis"/>
    <property type="evidence" value="ECO:0007669"/>
    <property type="project" value="UniProtKB-KW"/>
</dbReference>
<dbReference type="Gene3D" id="3.30.70.1490">
    <property type="entry name" value="Cysteine protease Prp"/>
    <property type="match status" value="1"/>
</dbReference>
<keyword evidence="1" id="KW-0690">Ribosome biogenesis</keyword>
<dbReference type="PANTHER" id="PTHR39178">
    <property type="entry name" value="HYPOTHETICAL RIBOSOME-ASSOCIATED PROTEIN"/>
    <property type="match status" value="1"/>
</dbReference>
<evidence type="ECO:0000256" key="1">
    <source>
        <dbReference type="ARBA" id="ARBA00022517"/>
    </source>
</evidence>
<dbReference type="Proteomes" id="UP000075531">
    <property type="component" value="Unassembled WGS sequence"/>
</dbReference>
<keyword evidence="2" id="KW-0645">Protease</keyword>
<evidence type="ECO:0000256" key="4">
    <source>
        <dbReference type="ARBA" id="ARBA00022807"/>
    </source>
</evidence>
<evidence type="ECO:0000256" key="5">
    <source>
        <dbReference type="ARBA" id="ARBA00044503"/>
    </source>
</evidence>
<dbReference type="SUPFAM" id="SSF118010">
    <property type="entry name" value="TM1457-like"/>
    <property type="match status" value="1"/>
</dbReference>
<evidence type="ECO:0000256" key="6">
    <source>
        <dbReference type="ARBA" id="ARBA00044538"/>
    </source>
</evidence>
<dbReference type="InterPro" id="IPR007422">
    <property type="entry name" value="Peptidase_Prp"/>
</dbReference>
<accession>A0A151B3K3</accession>
<protein>
    <recommendedName>
        <fullName evidence="6">Ribosomal processing cysteine protease Prp</fullName>
    </recommendedName>
</protein>
<dbReference type="PANTHER" id="PTHR39178:SF1">
    <property type="entry name" value="RIBOSOMAL-PROCESSING CYSTEINE PROTEASE PRP"/>
    <property type="match status" value="1"/>
</dbReference>
<reference evidence="7 8" key="1">
    <citation type="submission" date="2016-02" db="EMBL/GenBank/DDBJ databases">
        <title>Genome sequence of Clostridium tepidiprofundi DSM 19306.</title>
        <authorList>
            <person name="Poehlein A."/>
            <person name="Daniel R."/>
        </authorList>
    </citation>
    <scope>NUCLEOTIDE SEQUENCE [LARGE SCALE GENOMIC DNA]</scope>
    <source>
        <strain evidence="7 8">DSM 19306</strain>
    </source>
</reference>
<comment type="caution">
    <text evidence="7">The sequence shown here is derived from an EMBL/GenBank/DDBJ whole genome shotgun (WGS) entry which is preliminary data.</text>
</comment>
<dbReference type="CDD" id="cd16332">
    <property type="entry name" value="Prp-like"/>
    <property type="match status" value="1"/>
</dbReference>
<dbReference type="EMBL" id="LTBA01000015">
    <property type="protein sequence ID" value="KYH34491.1"/>
    <property type="molecule type" value="Genomic_DNA"/>
</dbReference>
<dbReference type="Pfam" id="PF04327">
    <property type="entry name" value="Peptidase_Prp"/>
    <property type="match status" value="1"/>
</dbReference>
<dbReference type="RefSeq" id="WP_066824942.1">
    <property type="nucleotide sequence ID" value="NZ_LTBA01000015.1"/>
</dbReference>
<evidence type="ECO:0000313" key="8">
    <source>
        <dbReference type="Proteomes" id="UP000075531"/>
    </source>
</evidence>
<proteinExistence type="inferred from homology"/>
<sequence length="109" mass="12250">MIIVCFLRKENNIVTFNIEGHSDYAEAGSDIVCSAVSAISITTINGITDVLKIKPRHVMEDGYLNFSLQGNSPDEIDKCQVLLETMLLGLKNLEKNYRDYIKVIVEEVQ</sequence>
<name>A0A151B3K3_9CLOT</name>
<evidence type="ECO:0000256" key="3">
    <source>
        <dbReference type="ARBA" id="ARBA00022801"/>
    </source>
</evidence>
<dbReference type="InterPro" id="IPR036764">
    <property type="entry name" value="Peptidase_Prp_sf"/>
</dbReference>
<dbReference type="OrthoDB" id="48998at2"/>
<dbReference type="PATRIC" id="fig|1121338.3.peg.1584"/>
<keyword evidence="8" id="KW-1185">Reference proteome</keyword>
<keyword evidence="4" id="KW-0788">Thiol protease</keyword>
<keyword evidence="3" id="KW-0378">Hydrolase</keyword>
<evidence type="ECO:0000313" key="7">
    <source>
        <dbReference type="EMBL" id="KYH34491.1"/>
    </source>
</evidence>
<dbReference type="GO" id="GO:0006508">
    <property type="term" value="P:proteolysis"/>
    <property type="evidence" value="ECO:0007669"/>
    <property type="project" value="UniProtKB-KW"/>
</dbReference>
<gene>
    <name evidence="7" type="ORF">CLTEP_15390</name>
</gene>
<dbReference type="GO" id="GO:0008234">
    <property type="term" value="F:cysteine-type peptidase activity"/>
    <property type="evidence" value="ECO:0007669"/>
    <property type="project" value="UniProtKB-KW"/>
</dbReference>
<dbReference type="AlphaFoldDB" id="A0A151B3K3"/>
<evidence type="ECO:0000256" key="2">
    <source>
        <dbReference type="ARBA" id="ARBA00022670"/>
    </source>
</evidence>
<dbReference type="STRING" id="1121338.CLTEP_15390"/>
<organism evidence="7 8">
    <name type="scientific">Clostridium tepidiprofundi DSM 19306</name>
    <dbReference type="NCBI Taxonomy" id="1121338"/>
    <lineage>
        <taxon>Bacteria</taxon>
        <taxon>Bacillati</taxon>
        <taxon>Bacillota</taxon>
        <taxon>Clostridia</taxon>
        <taxon>Eubacteriales</taxon>
        <taxon>Clostridiaceae</taxon>
        <taxon>Clostridium</taxon>
    </lineage>
</organism>
<comment type="similarity">
    <text evidence="5">Belongs to the Prp family.</text>
</comment>